<keyword evidence="1" id="KW-0378">Hydrolase</keyword>
<dbReference type="OrthoDB" id="9811121at2"/>
<dbReference type="InterPro" id="IPR003010">
    <property type="entry name" value="C-N_Hydrolase"/>
</dbReference>
<protein>
    <submittedName>
        <fullName evidence="3">Nitrilase</fullName>
    </submittedName>
</protein>
<accession>A0A1L3JD28</accession>
<organism evidence="3 4">
    <name type="scientific">Sphingorhabdus lutea</name>
    <dbReference type="NCBI Taxonomy" id="1913578"/>
    <lineage>
        <taxon>Bacteria</taxon>
        <taxon>Pseudomonadati</taxon>
        <taxon>Pseudomonadota</taxon>
        <taxon>Alphaproteobacteria</taxon>
        <taxon>Sphingomonadales</taxon>
        <taxon>Sphingomonadaceae</taxon>
        <taxon>Sphingorhabdus</taxon>
    </lineage>
</organism>
<dbReference type="PANTHER" id="PTHR23088">
    <property type="entry name" value="NITRILASE-RELATED"/>
    <property type="match status" value="1"/>
</dbReference>
<dbReference type="Proteomes" id="UP000242561">
    <property type="component" value="Chromosome"/>
</dbReference>
<dbReference type="PANTHER" id="PTHR23088:SF27">
    <property type="entry name" value="DEAMINATED GLUTATHIONE AMIDASE"/>
    <property type="match status" value="1"/>
</dbReference>
<dbReference type="AlphaFoldDB" id="A0A1L3JD28"/>
<evidence type="ECO:0000313" key="4">
    <source>
        <dbReference type="Proteomes" id="UP000242561"/>
    </source>
</evidence>
<dbReference type="InterPro" id="IPR045254">
    <property type="entry name" value="Nit1/2_C-N_Hydrolase"/>
</dbReference>
<dbReference type="SUPFAM" id="SSF56317">
    <property type="entry name" value="Carbon-nitrogen hydrolase"/>
    <property type="match status" value="1"/>
</dbReference>
<dbReference type="Pfam" id="PF00795">
    <property type="entry name" value="CN_hydrolase"/>
    <property type="match status" value="1"/>
</dbReference>
<dbReference type="EMBL" id="CP018154">
    <property type="protein sequence ID" value="APG63036.1"/>
    <property type="molecule type" value="Genomic_DNA"/>
</dbReference>
<evidence type="ECO:0000259" key="2">
    <source>
        <dbReference type="PROSITE" id="PS50263"/>
    </source>
</evidence>
<name>A0A1L3JD28_9SPHN</name>
<reference evidence="3 4" key="1">
    <citation type="submission" date="2016-11" db="EMBL/GenBank/DDBJ databases">
        <title>Sphingorhabdus sp. LPB0140, isolated from marine environment.</title>
        <authorList>
            <person name="Kim E."/>
            <person name="Yi H."/>
        </authorList>
    </citation>
    <scope>NUCLEOTIDE SEQUENCE [LARGE SCALE GENOMIC DNA]</scope>
    <source>
        <strain evidence="3 4">LPB0140</strain>
    </source>
</reference>
<dbReference type="Gene3D" id="3.60.110.10">
    <property type="entry name" value="Carbon-nitrogen hydrolase"/>
    <property type="match status" value="1"/>
</dbReference>
<evidence type="ECO:0000313" key="3">
    <source>
        <dbReference type="EMBL" id="APG63036.1"/>
    </source>
</evidence>
<dbReference type="InterPro" id="IPR036526">
    <property type="entry name" value="C-N_Hydrolase_sf"/>
</dbReference>
<dbReference type="PROSITE" id="PS50263">
    <property type="entry name" value="CN_HYDROLASE"/>
    <property type="match status" value="1"/>
</dbReference>
<dbReference type="RefSeq" id="WP_072559688.1">
    <property type="nucleotide sequence ID" value="NZ_CP018154.1"/>
</dbReference>
<evidence type="ECO:0000256" key="1">
    <source>
        <dbReference type="ARBA" id="ARBA00022801"/>
    </source>
</evidence>
<feature type="domain" description="CN hydrolase" evidence="2">
    <location>
        <begin position="1"/>
        <end position="255"/>
    </location>
</feature>
<dbReference type="CDD" id="cd07572">
    <property type="entry name" value="nit"/>
    <property type="match status" value="1"/>
</dbReference>
<proteinExistence type="predicted"/>
<gene>
    <name evidence="3" type="ORF">LPB140_09825</name>
</gene>
<dbReference type="STRING" id="1913578.LPB140_09825"/>
<keyword evidence="4" id="KW-1185">Reference proteome</keyword>
<dbReference type="GO" id="GO:0016811">
    <property type="term" value="F:hydrolase activity, acting on carbon-nitrogen (but not peptide) bonds, in linear amides"/>
    <property type="evidence" value="ECO:0007669"/>
    <property type="project" value="InterPro"/>
</dbReference>
<sequence>MKIAVHQMCSTIDYEKNFEMMAAAIGRASANGAAAYFAPEMSILLDRDRVRSAPSIEKISEIAFIARFKLLAKKYAIWLHLGSFAQCISDEAGQNGKRANRSIIINADGEIIAQYDKIHLFDVDLSSGESWRESSIYRAGPRPVIAPSPLGDMGLSICYDVRFPDLYSHYAKSSISAIAVPAAFTVPTGQAHWHILLRARAIEAEAFVIAAAQCGNHQDGRQTYGHSLVIDPWGNILLDMGQGENGDIGYADIDMARIDDVRAQIPVHQNRRDI</sequence>
<dbReference type="KEGG" id="sphl:LPB140_09825"/>